<dbReference type="AlphaFoldDB" id="A0A2D3TDZ6"/>
<evidence type="ECO:0000256" key="3">
    <source>
        <dbReference type="ARBA" id="ARBA00023237"/>
    </source>
</evidence>
<reference evidence="8" key="2">
    <citation type="submission" date="2017-11" db="EMBL/GenBank/DDBJ databases">
        <title>PacBio sequencing of new strain of the secondary endosymbiont Candidatus Hamiltonella defensa.</title>
        <authorList>
            <person name="Strand M.R."/>
            <person name="Oliver K."/>
        </authorList>
    </citation>
    <scope>NUCLEOTIDE SEQUENCE [LARGE SCALE GENOMIC DNA]</scope>
    <source>
        <strain evidence="8">ZA17</strain>
    </source>
</reference>
<dbReference type="HAMAP" id="MF_01411">
    <property type="entry name" value="LPS_assembly_LptD"/>
    <property type="match status" value="1"/>
</dbReference>
<dbReference type="InterPro" id="IPR007543">
    <property type="entry name" value="LptD_C"/>
</dbReference>
<gene>
    <name evidence="4" type="primary">lptD</name>
    <name evidence="7" type="ORF">BJP43_06725</name>
</gene>
<name>A0A2D3TDZ6_9ENTR</name>
<accession>A0A2D3TDZ6</accession>
<dbReference type="NCBIfam" id="NF002997">
    <property type="entry name" value="PRK03761.1"/>
    <property type="match status" value="1"/>
</dbReference>
<evidence type="ECO:0000256" key="2">
    <source>
        <dbReference type="ARBA" id="ARBA00023136"/>
    </source>
</evidence>
<comment type="subcellular location">
    <subcellularLocation>
        <location evidence="4">Cell outer membrane</location>
    </subcellularLocation>
</comment>
<dbReference type="GO" id="GO:0043165">
    <property type="term" value="P:Gram-negative-bacterium-type cell outer membrane assembly"/>
    <property type="evidence" value="ECO:0007669"/>
    <property type="project" value="UniProtKB-UniRule"/>
</dbReference>
<dbReference type="GO" id="GO:0015920">
    <property type="term" value="P:lipopolysaccharide transport"/>
    <property type="evidence" value="ECO:0007669"/>
    <property type="project" value="InterPro"/>
</dbReference>
<evidence type="ECO:0000256" key="1">
    <source>
        <dbReference type="ARBA" id="ARBA00022729"/>
    </source>
</evidence>
<feature type="domain" description="LptD C-terminal" evidence="6">
    <location>
        <begin position="305"/>
        <end position="693"/>
    </location>
</feature>
<keyword evidence="3 4" id="KW-0998">Cell outer membrane</keyword>
<keyword evidence="1 4" id="KW-0732">Signal</keyword>
<evidence type="ECO:0000313" key="8">
    <source>
        <dbReference type="Proteomes" id="UP000229055"/>
    </source>
</evidence>
<keyword evidence="2 4" id="KW-0472">Membrane</keyword>
<dbReference type="Gene3D" id="2.60.450.10">
    <property type="entry name" value="Lipopolysaccharide (LPS) transport protein A like domain"/>
    <property type="match status" value="1"/>
</dbReference>
<dbReference type="EMBL" id="CP017613">
    <property type="protein sequence ID" value="ATW33999.1"/>
    <property type="molecule type" value="Genomic_DNA"/>
</dbReference>
<dbReference type="GO" id="GO:0009279">
    <property type="term" value="C:cell outer membrane"/>
    <property type="evidence" value="ECO:0007669"/>
    <property type="project" value="UniProtKB-SubCell"/>
</dbReference>
<dbReference type="InterPro" id="IPR005653">
    <property type="entry name" value="OstA-like_N"/>
</dbReference>
<sequence>MNNRLLTFLITIILFLFYSEKAVSDITKQCSLSIPRYNQPLVANNHHDLPIYIQSNQTSADYPGTIIFSGNVTVKQGNSTLNANKMTLNKTQSPNSLHNPVRTTVATGDVQYFDPEIKLEGTQARSNIDTKDADIDEGNYQLVGRQGRGESDLIQIRDQNRYTILKNGTFTSCPLEDNSWNIIGSKIVFDRKKEVTKIWNARFKISKIPVFYAPYMQFYLGKERHSGFLVPTNEYSKKNNFEFTLPYYWNIAPNFDATITTKYLSKRGVQWQNEFRYLFPQGQGTMAFEWLPNDKLSKEKNKNSHRWLYYWSHSGVMDKVWRFGVNYTRISDHDYFSDLRSPYGFSTDGYAAQIFNVGYFQNHWNLMLSLKKFQVFNEGGNRNAYRAEPELEINYHKNDIGPFDMHIYGQAARFTSVSADNPKTQRFHVEPQLNLPLSNRWGNLNIETKLMATHYKQSIPKQFSDKNLQSSYNLENSVNRVIPQFTTDGTLVFDRSMEELAGFTQTLEPRVQYIYKPYKNQNNIYIYDSTLMQNDYQGLFRDRTYSGLDRIASANQVTTGLTSRIYDNAMLERFNVSIGQIYYFSPSRSGGNTQIDRSRIGSLVWAGDSFWRITDQTSLRGGMQYDTRLGSIVQSDAVMEYHHQDNNRIYQLNYRYASPEYIQASLPNVSRPNYQKGISQVGTTVSWPIKNRWFLVGAYYYDMKAHQPASELVSIQYTTCCWSVNLGYENSINGWNADNNGSQYENRFSINIQLRGLNKNDGFSTQEALQWGPLPYQKPF</sequence>
<comment type="similarity">
    <text evidence="4">Belongs to the LptD family.</text>
</comment>
<comment type="subunit">
    <text evidence="4">Component of the lipopolysaccharide transport and assembly complex. Interacts with LptE and LptA.</text>
</comment>
<dbReference type="Pfam" id="PF03968">
    <property type="entry name" value="LptD_N"/>
    <property type="match status" value="1"/>
</dbReference>
<dbReference type="PANTHER" id="PTHR30189:SF1">
    <property type="entry name" value="LPS-ASSEMBLY PROTEIN LPTD"/>
    <property type="match status" value="1"/>
</dbReference>
<feature type="domain" description="Organic solvent tolerance-like N-terminal" evidence="5">
    <location>
        <begin position="52"/>
        <end position="194"/>
    </location>
</feature>
<evidence type="ECO:0000313" key="7">
    <source>
        <dbReference type="EMBL" id="ATW33999.1"/>
    </source>
</evidence>
<dbReference type="GO" id="GO:1990351">
    <property type="term" value="C:transporter complex"/>
    <property type="evidence" value="ECO:0007669"/>
    <property type="project" value="TreeGrafter"/>
</dbReference>
<comment type="caution">
    <text evidence="4">Lacks conserved residue(s) required for the propagation of feature annotation.</text>
</comment>
<protein>
    <recommendedName>
        <fullName evidence="4">LPS-assembly protein LptD</fullName>
    </recommendedName>
</protein>
<comment type="function">
    <text evidence="4">Together with LptE, is involved in the assembly of lipopolysaccharide (LPS) at the surface of the outer membrane.</text>
</comment>
<dbReference type="RefSeq" id="WP_100096646.1">
    <property type="nucleotide sequence ID" value="NZ_CP017613.1"/>
</dbReference>
<dbReference type="Pfam" id="PF04453">
    <property type="entry name" value="LptD"/>
    <property type="match status" value="1"/>
</dbReference>
<dbReference type="PANTHER" id="PTHR30189">
    <property type="entry name" value="LPS-ASSEMBLY PROTEIN"/>
    <property type="match status" value="1"/>
</dbReference>
<evidence type="ECO:0000259" key="6">
    <source>
        <dbReference type="Pfam" id="PF04453"/>
    </source>
</evidence>
<dbReference type="Proteomes" id="UP000229055">
    <property type="component" value="Chromosome"/>
</dbReference>
<evidence type="ECO:0000259" key="5">
    <source>
        <dbReference type="Pfam" id="PF03968"/>
    </source>
</evidence>
<evidence type="ECO:0000256" key="4">
    <source>
        <dbReference type="HAMAP-Rule" id="MF_01411"/>
    </source>
</evidence>
<dbReference type="InterPro" id="IPR020889">
    <property type="entry name" value="LipoPS_assembly_LptD"/>
</dbReference>
<reference evidence="8" key="1">
    <citation type="submission" date="2016-10" db="EMBL/GenBank/DDBJ databases">
        <authorList>
            <person name="Chevignon G."/>
        </authorList>
    </citation>
    <scope>NUCLEOTIDE SEQUENCE [LARGE SCALE GENOMIC DNA]</scope>
    <source>
        <strain evidence="8">ZA17</strain>
    </source>
</reference>
<proteinExistence type="inferred from homology"/>
<dbReference type="InterPro" id="IPR050218">
    <property type="entry name" value="LptD"/>
</dbReference>
<organism evidence="7 8">
    <name type="scientific">Candidatus Williamhamiltonella defendens</name>
    <dbReference type="NCBI Taxonomy" id="138072"/>
    <lineage>
        <taxon>Bacteria</taxon>
        <taxon>Pseudomonadati</taxon>
        <taxon>Pseudomonadota</taxon>
        <taxon>Gammaproteobacteria</taxon>
        <taxon>Enterobacterales</taxon>
        <taxon>Enterobacteriaceae</taxon>
        <taxon>aphid secondary symbionts</taxon>
        <taxon>Candidatus Williamhamiltonella</taxon>
    </lineage>
</organism>